<reference evidence="1" key="1">
    <citation type="submission" date="2014-11" db="EMBL/GenBank/DDBJ databases">
        <authorList>
            <person name="Amaro Gonzalez C."/>
        </authorList>
    </citation>
    <scope>NUCLEOTIDE SEQUENCE</scope>
</reference>
<reference evidence="1" key="2">
    <citation type="journal article" date="2015" name="Fish Shellfish Immunol.">
        <title>Early steps in the European eel (Anguilla anguilla)-Vibrio vulnificus interaction in the gills: Role of the RtxA13 toxin.</title>
        <authorList>
            <person name="Callol A."/>
            <person name="Pajuelo D."/>
            <person name="Ebbesson L."/>
            <person name="Teles M."/>
            <person name="MacKenzie S."/>
            <person name="Amaro C."/>
        </authorList>
    </citation>
    <scope>NUCLEOTIDE SEQUENCE</scope>
</reference>
<dbReference type="EMBL" id="GBXM01021996">
    <property type="protein sequence ID" value="JAH86581.1"/>
    <property type="molecule type" value="Transcribed_RNA"/>
</dbReference>
<sequence>MLFGERRKCQSIKKGLVLPVKIMKKIRSGKQVGIQDILSGKV</sequence>
<name>A0A0E9W8E2_ANGAN</name>
<dbReference type="AlphaFoldDB" id="A0A0E9W8E2"/>
<accession>A0A0E9W8E2</accession>
<proteinExistence type="predicted"/>
<evidence type="ECO:0000313" key="1">
    <source>
        <dbReference type="EMBL" id="JAH86581.1"/>
    </source>
</evidence>
<organism evidence="1">
    <name type="scientific">Anguilla anguilla</name>
    <name type="common">European freshwater eel</name>
    <name type="synonym">Muraena anguilla</name>
    <dbReference type="NCBI Taxonomy" id="7936"/>
    <lineage>
        <taxon>Eukaryota</taxon>
        <taxon>Metazoa</taxon>
        <taxon>Chordata</taxon>
        <taxon>Craniata</taxon>
        <taxon>Vertebrata</taxon>
        <taxon>Euteleostomi</taxon>
        <taxon>Actinopterygii</taxon>
        <taxon>Neopterygii</taxon>
        <taxon>Teleostei</taxon>
        <taxon>Anguilliformes</taxon>
        <taxon>Anguillidae</taxon>
        <taxon>Anguilla</taxon>
    </lineage>
</organism>
<protein>
    <submittedName>
        <fullName evidence="1">Uncharacterized protein</fullName>
    </submittedName>
</protein>